<reference evidence="1" key="1">
    <citation type="submission" date="2022-02" db="EMBL/GenBank/DDBJ databases">
        <title>Plant Genome Project.</title>
        <authorList>
            <person name="Zhang R.-G."/>
        </authorList>
    </citation>
    <scope>NUCLEOTIDE SEQUENCE</scope>
    <source>
        <strain evidence="1">AT1</strain>
    </source>
</reference>
<comment type="caution">
    <text evidence="1">The sequence shown here is derived from an EMBL/GenBank/DDBJ whole genome shotgun (WGS) entry which is preliminary data.</text>
</comment>
<keyword evidence="2" id="KW-1185">Reference proteome</keyword>
<gene>
    <name evidence="1" type="ORF">RHMOL_Rhmol01G0100800</name>
</gene>
<protein>
    <submittedName>
        <fullName evidence="1">Uncharacterized protein</fullName>
    </submittedName>
</protein>
<dbReference type="EMBL" id="CM046388">
    <property type="protein sequence ID" value="KAI8571205.1"/>
    <property type="molecule type" value="Genomic_DNA"/>
</dbReference>
<dbReference type="Proteomes" id="UP001062846">
    <property type="component" value="Chromosome 1"/>
</dbReference>
<evidence type="ECO:0000313" key="2">
    <source>
        <dbReference type="Proteomes" id="UP001062846"/>
    </source>
</evidence>
<accession>A0ACC0PZR7</accession>
<proteinExistence type="predicted"/>
<organism evidence="1 2">
    <name type="scientific">Rhododendron molle</name>
    <name type="common">Chinese azalea</name>
    <name type="synonym">Azalea mollis</name>
    <dbReference type="NCBI Taxonomy" id="49168"/>
    <lineage>
        <taxon>Eukaryota</taxon>
        <taxon>Viridiplantae</taxon>
        <taxon>Streptophyta</taxon>
        <taxon>Embryophyta</taxon>
        <taxon>Tracheophyta</taxon>
        <taxon>Spermatophyta</taxon>
        <taxon>Magnoliopsida</taxon>
        <taxon>eudicotyledons</taxon>
        <taxon>Gunneridae</taxon>
        <taxon>Pentapetalae</taxon>
        <taxon>asterids</taxon>
        <taxon>Ericales</taxon>
        <taxon>Ericaceae</taxon>
        <taxon>Ericoideae</taxon>
        <taxon>Rhodoreae</taxon>
        <taxon>Rhododendron</taxon>
    </lineage>
</organism>
<name>A0ACC0PZR7_RHOML</name>
<evidence type="ECO:0000313" key="1">
    <source>
        <dbReference type="EMBL" id="KAI8571205.1"/>
    </source>
</evidence>
<sequence length="116" mass="12762">MHITMPVLRVQSLLQCGIPYDDIDPHCRRSVGAHHLEHSTAPLPFVTICHHVVISKTELDMSVVNRIAAGEAIRRPVSVVKELIENNLDADSTSVIAVVKDGGLKLDQISDDVHVR</sequence>